<organism evidence="1 2">
    <name type="scientific">Sphaeroforma arctica JP610</name>
    <dbReference type="NCBI Taxonomy" id="667725"/>
    <lineage>
        <taxon>Eukaryota</taxon>
        <taxon>Ichthyosporea</taxon>
        <taxon>Ichthyophonida</taxon>
        <taxon>Sphaeroforma</taxon>
    </lineage>
</organism>
<dbReference type="GeneID" id="25916721"/>
<evidence type="ECO:0000313" key="2">
    <source>
        <dbReference type="Proteomes" id="UP000054560"/>
    </source>
</evidence>
<name>A0A0L0F3Q5_9EUKA</name>
<sequence>VLLQPLDIATDTTFLTAGSDWFFSLFPEEKKADTDTATMVIPSSNNQLDDYDQQALKTAVDAGVPLYVNLLELHPISVHLSFTMGLDEADH</sequence>
<accession>A0A0L0F3Q5</accession>
<keyword evidence="2" id="KW-1185">Reference proteome</keyword>
<evidence type="ECO:0000313" key="1">
    <source>
        <dbReference type="EMBL" id="KNC71246.1"/>
    </source>
</evidence>
<protein>
    <submittedName>
        <fullName evidence="1">Uncharacterized protein</fullName>
    </submittedName>
</protein>
<dbReference type="RefSeq" id="XP_014145148.1">
    <property type="nucleotide sequence ID" value="XM_014289673.1"/>
</dbReference>
<feature type="non-terminal residue" evidence="1">
    <location>
        <position position="1"/>
    </location>
</feature>
<dbReference type="AlphaFoldDB" id="A0A0L0F3Q5"/>
<reference evidence="1 2" key="1">
    <citation type="submission" date="2011-02" db="EMBL/GenBank/DDBJ databases">
        <title>The Genome Sequence of Sphaeroforma arctica JP610.</title>
        <authorList>
            <consortium name="The Broad Institute Genome Sequencing Platform"/>
            <person name="Russ C."/>
            <person name="Cuomo C."/>
            <person name="Young S.K."/>
            <person name="Zeng Q."/>
            <person name="Gargeya S."/>
            <person name="Alvarado L."/>
            <person name="Berlin A."/>
            <person name="Chapman S.B."/>
            <person name="Chen Z."/>
            <person name="Freedman E."/>
            <person name="Gellesch M."/>
            <person name="Goldberg J."/>
            <person name="Griggs A."/>
            <person name="Gujja S."/>
            <person name="Heilman E."/>
            <person name="Heiman D."/>
            <person name="Howarth C."/>
            <person name="Mehta T."/>
            <person name="Neiman D."/>
            <person name="Pearson M."/>
            <person name="Roberts A."/>
            <person name="Saif S."/>
            <person name="Shea T."/>
            <person name="Shenoy N."/>
            <person name="Sisk P."/>
            <person name="Stolte C."/>
            <person name="Sykes S."/>
            <person name="White J."/>
            <person name="Yandava C."/>
            <person name="Burger G."/>
            <person name="Gray M.W."/>
            <person name="Holland P.W.H."/>
            <person name="King N."/>
            <person name="Lang F.B.F."/>
            <person name="Roger A.J."/>
            <person name="Ruiz-Trillo I."/>
            <person name="Haas B."/>
            <person name="Nusbaum C."/>
            <person name="Birren B."/>
        </authorList>
    </citation>
    <scope>NUCLEOTIDE SEQUENCE [LARGE SCALE GENOMIC DNA]</scope>
    <source>
        <strain evidence="1 2">JP610</strain>
    </source>
</reference>
<proteinExistence type="predicted"/>
<dbReference type="Proteomes" id="UP000054560">
    <property type="component" value="Unassembled WGS sequence"/>
</dbReference>
<feature type="non-terminal residue" evidence="1">
    <location>
        <position position="91"/>
    </location>
</feature>
<dbReference type="EMBL" id="KQ249193">
    <property type="protein sequence ID" value="KNC71246.1"/>
    <property type="molecule type" value="Genomic_DNA"/>
</dbReference>
<gene>
    <name evidence="1" type="ORF">SARC_16217</name>
</gene>